<evidence type="ECO:0000256" key="1">
    <source>
        <dbReference type="SAM" id="MobiDB-lite"/>
    </source>
</evidence>
<dbReference type="Proteomes" id="UP001383192">
    <property type="component" value="Unassembled WGS sequence"/>
</dbReference>
<feature type="region of interest" description="Disordered" evidence="1">
    <location>
        <begin position="504"/>
        <end position="561"/>
    </location>
</feature>
<dbReference type="AlphaFoldDB" id="A0AAW0BUT6"/>
<feature type="compositionally biased region" description="Polar residues" evidence="1">
    <location>
        <begin position="508"/>
        <end position="517"/>
    </location>
</feature>
<evidence type="ECO:0000313" key="3">
    <source>
        <dbReference type="Proteomes" id="UP001383192"/>
    </source>
</evidence>
<dbReference type="GO" id="GO:0016874">
    <property type="term" value="F:ligase activity"/>
    <property type="evidence" value="ECO:0007669"/>
    <property type="project" value="UniProtKB-KW"/>
</dbReference>
<feature type="region of interest" description="Disordered" evidence="1">
    <location>
        <begin position="587"/>
        <end position="609"/>
    </location>
</feature>
<protein>
    <submittedName>
        <fullName evidence="2">SCF ubiquitin ligase complex subunit cdc4</fullName>
    </submittedName>
</protein>
<organism evidence="2 3">
    <name type="scientific">Paramarasmius palmivorus</name>
    <dbReference type="NCBI Taxonomy" id="297713"/>
    <lineage>
        <taxon>Eukaryota</taxon>
        <taxon>Fungi</taxon>
        <taxon>Dikarya</taxon>
        <taxon>Basidiomycota</taxon>
        <taxon>Agaricomycotina</taxon>
        <taxon>Agaricomycetes</taxon>
        <taxon>Agaricomycetidae</taxon>
        <taxon>Agaricales</taxon>
        <taxon>Marasmiineae</taxon>
        <taxon>Marasmiaceae</taxon>
        <taxon>Paramarasmius</taxon>
    </lineage>
</organism>
<accession>A0AAW0BUT6</accession>
<keyword evidence="2" id="KW-0436">Ligase</keyword>
<comment type="caution">
    <text evidence="2">The sequence shown here is derived from an EMBL/GenBank/DDBJ whole genome shotgun (WGS) entry which is preliminary data.</text>
</comment>
<reference evidence="2 3" key="1">
    <citation type="submission" date="2024-01" db="EMBL/GenBank/DDBJ databases">
        <title>A draft genome for a cacao thread blight-causing isolate of Paramarasmius palmivorus.</title>
        <authorList>
            <person name="Baruah I.K."/>
            <person name="Bukari Y."/>
            <person name="Amoako-Attah I."/>
            <person name="Meinhardt L.W."/>
            <person name="Bailey B.A."/>
            <person name="Cohen S.P."/>
        </authorList>
    </citation>
    <scope>NUCLEOTIDE SEQUENCE [LARGE SCALE GENOMIC DNA]</scope>
    <source>
        <strain evidence="2 3">GH-12</strain>
    </source>
</reference>
<proteinExistence type="predicted"/>
<feature type="compositionally biased region" description="Low complexity" evidence="1">
    <location>
        <begin position="336"/>
        <end position="351"/>
    </location>
</feature>
<evidence type="ECO:0000313" key="2">
    <source>
        <dbReference type="EMBL" id="KAK7030248.1"/>
    </source>
</evidence>
<feature type="compositionally biased region" description="Polar residues" evidence="1">
    <location>
        <begin position="319"/>
        <end position="335"/>
    </location>
</feature>
<feature type="region of interest" description="Disordered" evidence="1">
    <location>
        <begin position="284"/>
        <end position="365"/>
    </location>
</feature>
<keyword evidence="3" id="KW-1185">Reference proteome</keyword>
<sequence>MECEAQLYARLLYPLGYGYALWCPEPNEDLPADYTNDGIRLGDVGLITPDGGFDFLFNICLPADHIINESRGTPDNFTPVLWNEQRYRNSNFFKAGEPVYSRRAECRELGVEGLLAVPGLPTSAGGSIEISFNEDSGAVLMFPTGAKRVNVQQLKAFREYAQTHAANWYQFVNDTLGRDAENGSIYLVTGFDKSDSWENAVFDSSYSSQSCSLVFESMGVATGRMKLSRSSILQSSVRHRCSAPNARHNQALFIRGFRISLRQGLSALVRGEVKVASTYKSPAKDILGSTPRFSQSRSSSMTQSAGASGSGSGSRGSSNTDAASGDSPGSLNTDTESNNSSGSEGNHNSPSISDSTSVEEDDFYPPQPHHPLVFINDDILQNVGLAFDTLLRLASVLTKYQNPTVDVVVTHDDDWIALLTPEDTVMPDDRTLARRFKEKYCVHESNGIAVVAPQVKGRNSGSRAASSSINTSVVSIVPGRKSRFLVTKKRRGAKVGRGSDLLVRAGTALTTPNVPRTSQKEVDNRSGASSSSGSDDSSSDSIFDSVTTSDGLSDESVAELERQKEARAALLAQNQAEEMEFRAAKQQFAHIDLRPPKSWAAPHTESNNK</sequence>
<dbReference type="EMBL" id="JAYKXP010000079">
    <property type="protein sequence ID" value="KAK7030248.1"/>
    <property type="molecule type" value="Genomic_DNA"/>
</dbReference>
<gene>
    <name evidence="2" type="primary">CDC4_6</name>
    <name evidence="2" type="ORF">VNI00_014265</name>
</gene>
<name>A0AAW0BUT6_9AGAR</name>
<feature type="compositionally biased region" description="Low complexity" evidence="1">
    <location>
        <begin position="526"/>
        <end position="550"/>
    </location>
</feature>
<feature type="compositionally biased region" description="Low complexity" evidence="1">
    <location>
        <begin position="288"/>
        <end position="307"/>
    </location>
</feature>